<protein>
    <recommendedName>
        <fullName evidence="3">D-isomer specific 2-hydroxyacid dehydrogenase NAD-binding domain-containing protein</fullName>
    </recommendedName>
</protein>
<evidence type="ECO:0000256" key="2">
    <source>
        <dbReference type="ARBA" id="ARBA00023027"/>
    </source>
</evidence>
<evidence type="ECO:0000313" key="5">
    <source>
        <dbReference type="Proteomes" id="UP000594681"/>
    </source>
</evidence>
<dbReference type="SUPFAM" id="SSF52283">
    <property type="entry name" value="Formate/glycerate dehydrogenase catalytic domain-like"/>
    <property type="match status" value="1"/>
</dbReference>
<dbReference type="Proteomes" id="UP000594681">
    <property type="component" value="Chromosome"/>
</dbReference>
<accession>A0A7T0KEU7</accession>
<evidence type="ECO:0000259" key="3">
    <source>
        <dbReference type="Pfam" id="PF02826"/>
    </source>
</evidence>
<name>A0A7T0KEU7_9CORY</name>
<dbReference type="GO" id="GO:0051287">
    <property type="term" value="F:NAD binding"/>
    <property type="evidence" value="ECO:0007669"/>
    <property type="project" value="InterPro"/>
</dbReference>
<dbReference type="PANTHER" id="PTHR43333:SF1">
    <property type="entry name" value="D-ISOMER SPECIFIC 2-HYDROXYACID DEHYDROGENASE NAD-BINDING DOMAIN-CONTAINING PROTEIN"/>
    <property type="match status" value="1"/>
</dbReference>
<dbReference type="PANTHER" id="PTHR43333">
    <property type="entry name" value="2-HACID_DH_C DOMAIN-CONTAINING PROTEIN"/>
    <property type="match status" value="1"/>
</dbReference>
<dbReference type="KEGG" id="cliz:G7Y31_08850"/>
<dbReference type="SUPFAM" id="SSF51735">
    <property type="entry name" value="NAD(P)-binding Rossmann-fold domains"/>
    <property type="match status" value="1"/>
</dbReference>
<dbReference type="CDD" id="cd12159">
    <property type="entry name" value="2-Hacid_dh_2"/>
    <property type="match status" value="1"/>
</dbReference>
<proteinExistence type="predicted"/>
<dbReference type="GO" id="GO:0016491">
    <property type="term" value="F:oxidoreductase activity"/>
    <property type="evidence" value="ECO:0007669"/>
    <property type="project" value="UniProtKB-KW"/>
</dbReference>
<dbReference type="EMBL" id="CP064954">
    <property type="protein sequence ID" value="QPK78649.1"/>
    <property type="molecule type" value="Genomic_DNA"/>
</dbReference>
<reference evidence="4 5" key="1">
    <citation type="submission" date="2020-11" db="EMBL/GenBank/DDBJ databases">
        <title>Corynebacterium sp. ZJ-599.</title>
        <authorList>
            <person name="Zhou J."/>
        </authorList>
    </citation>
    <scope>NUCLEOTIDE SEQUENCE [LARGE SCALE GENOMIC DNA]</scope>
    <source>
        <strain evidence="4 5">ZJ-599</strain>
    </source>
</reference>
<dbReference type="Gene3D" id="3.40.50.720">
    <property type="entry name" value="NAD(P)-binding Rossmann-like Domain"/>
    <property type="match status" value="2"/>
</dbReference>
<sequence length="306" mass="32540">MKFYMGPRQWPETIADIQSAGHELVQDIHQAEVLVNTTPNPAKISVPDNIKWVQHCYTGVNQLIDAGVIHDVPWCNTAGAFATPVAESALGLLLSVAHHHKAFALAASWSVARELDQSQAWVYPQAAPKRLAVFGAGGIGKEFIRMVAPFGLHITAVNRSGTQVPGADVTLAMADAAHVWGEADFIVCILPLTPDTAGLVDAAIFRAMKPSALFINVGRGGTVVTEDLVDALRSGEIAGAGLEVVDPEPLPDGHPLYTLPNCTMTPHMAASADVAKYHIGAVFNANAAAWEAGEEMPTRVDVERGY</sequence>
<dbReference type="InterPro" id="IPR036291">
    <property type="entry name" value="NAD(P)-bd_dom_sf"/>
</dbReference>
<dbReference type="Pfam" id="PF02826">
    <property type="entry name" value="2-Hacid_dh_C"/>
    <property type="match status" value="1"/>
</dbReference>
<dbReference type="RefSeq" id="WP_165009471.1">
    <property type="nucleotide sequence ID" value="NZ_CP064954.1"/>
</dbReference>
<evidence type="ECO:0000256" key="1">
    <source>
        <dbReference type="ARBA" id="ARBA00023002"/>
    </source>
</evidence>
<keyword evidence="5" id="KW-1185">Reference proteome</keyword>
<keyword evidence="2" id="KW-0520">NAD</keyword>
<gene>
    <name evidence="4" type="ORF">G7Y31_08850</name>
</gene>
<dbReference type="AlphaFoldDB" id="A0A7T0KEU7"/>
<organism evidence="4 5">
    <name type="scientific">Corynebacterium lizhenjunii</name>
    <dbReference type="NCBI Taxonomy" id="2709394"/>
    <lineage>
        <taxon>Bacteria</taxon>
        <taxon>Bacillati</taxon>
        <taxon>Actinomycetota</taxon>
        <taxon>Actinomycetes</taxon>
        <taxon>Mycobacteriales</taxon>
        <taxon>Corynebacteriaceae</taxon>
        <taxon>Corynebacterium</taxon>
    </lineage>
</organism>
<evidence type="ECO:0000313" key="4">
    <source>
        <dbReference type="EMBL" id="QPK78649.1"/>
    </source>
</evidence>
<dbReference type="InterPro" id="IPR006140">
    <property type="entry name" value="D-isomer_DH_NAD-bd"/>
</dbReference>
<feature type="domain" description="D-isomer specific 2-hydroxyacid dehydrogenase NAD-binding" evidence="3">
    <location>
        <begin position="100"/>
        <end position="269"/>
    </location>
</feature>
<keyword evidence="1" id="KW-0560">Oxidoreductase</keyword>